<gene>
    <name evidence="1" type="ORF">OXH18_20820</name>
</gene>
<accession>A0A9E8ZB67</accession>
<protein>
    <submittedName>
        <fullName evidence="1">Uncharacterized protein</fullName>
    </submittedName>
</protein>
<dbReference type="EMBL" id="CP113797">
    <property type="protein sequence ID" value="WAL59587.1"/>
    <property type="molecule type" value="Genomic_DNA"/>
</dbReference>
<reference evidence="1" key="1">
    <citation type="submission" date="2022-12" db="EMBL/GenBank/DDBJ databases">
        <title>Polyphasic identification of a Novel Hot-Spring Cyanobacterium Ocullathermofonsia sinensis gen nov. sp. nov. and Genomic Insights on its Adaptations to the Thermal Habitat.</title>
        <authorList>
            <person name="Daroch M."/>
            <person name="Tang J."/>
            <person name="Jiang Y."/>
        </authorList>
    </citation>
    <scope>NUCLEOTIDE SEQUENCE</scope>
    <source>
        <strain evidence="1">PKUAC-SCTA174</strain>
    </source>
</reference>
<sequence length="95" mass="10900">MDASHDPFKRANYLIRKAHYTHWHRTQSKQQILRSQLGFNEIASARPKACAGCENYHGVAYGYSRITRTILICGFHPYGWSDDTPCPDWKGSGTR</sequence>
<proteinExistence type="predicted"/>
<dbReference type="Proteomes" id="UP001163152">
    <property type="component" value="Chromosome"/>
</dbReference>
<dbReference type="KEGG" id="tsin:OXH18_20820"/>
<dbReference type="RefSeq" id="WP_268609381.1">
    <property type="nucleotide sequence ID" value="NZ_CP113797.1"/>
</dbReference>
<dbReference type="AlphaFoldDB" id="A0A9E8ZB67"/>
<name>A0A9E8ZB67_9CYAN</name>
<evidence type="ECO:0000313" key="2">
    <source>
        <dbReference type="Proteomes" id="UP001163152"/>
    </source>
</evidence>
<keyword evidence="2" id="KW-1185">Reference proteome</keyword>
<evidence type="ECO:0000313" key="1">
    <source>
        <dbReference type="EMBL" id="WAL59587.1"/>
    </source>
</evidence>
<organism evidence="1 2">
    <name type="scientific">Thermocoleostomius sinensis A174</name>
    <dbReference type="NCBI Taxonomy" id="2016057"/>
    <lineage>
        <taxon>Bacteria</taxon>
        <taxon>Bacillati</taxon>
        <taxon>Cyanobacteriota</taxon>
        <taxon>Cyanophyceae</taxon>
        <taxon>Oculatellales</taxon>
        <taxon>Oculatellaceae</taxon>
        <taxon>Thermocoleostomius</taxon>
    </lineage>
</organism>